<gene>
    <name evidence="6" type="ORF">GII31_08580</name>
</gene>
<keyword evidence="2" id="KW-0805">Transcription regulation</keyword>
<dbReference type="InterPro" id="IPR036388">
    <property type="entry name" value="WH-like_DNA-bd_sf"/>
</dbReference>
<dbReference type="InterPro" id="IPR000847">
    <property type="entry name" value="LysR_HTH_N"/>
</dbReference>
<accession>A0ABX6II36</accession>
<dbReference type="InterPro" id="IPR005119">
    <property type="entry name" value="LysR_subst-bd"/>
</dbReference>
<proteinExistence type="inferred from homology"/>
<comment type="similarity">
    <text evidence="1">Belongs to the LysR transcriptional regulatory family.</text>
</comment>
<dbReference type="SUPFAM" id="SSF53850">
    <property type="entry name" value="Periplasmic binding protein-like II"/>
    <property type="match status" value="1"/>
</dbReference>
<dbReference type="PANTHER" id="PTHR30419:SF8">
    <property type="entry name" value="NITROGEN ASSIMILATION TRANSCRIPTIONAL ACTIVATOR-RELATED"/>
    <property type="match status" value="1"/>
</dbReference>
<evidence type="ECO:0000256" key="3">
    <source>
        <dbReference type="ARBA" id="ARBA00023125"/>
    </source>
</evidence>
<dbReference type="InterPro" id="IPR036390">
    <property type="entry name" value="WH_DNA-bd_sf"/>
</dbReference>
<keyword evidence="4" id="KW-0804">Transcription</keyword>
<reference evidence="6" key="1">
    <citation type="journal article" date="2021" name="Nat. Microbiol.">
        <title>Cocultivation of an ultrasmall environmental parasitic bacterium with lytic ability against bacteria associated with wastewater foams.</title>
        <authorList>
            <person name="Batinovic S."/>
            <person name="Rose J.J.A."/>
            <person name="Ratcliffe J."/>
            <person name="Seviour R.J."/>
            <person name="Petrovski S."/>
        </authorList>
    </citation>
    <scope>NUCLEOTIDE SEQUENCE</scope>
    <source>
        <strain evidence="6">CON9</strain>
    </source>
</reference>
<dbReference type="Pfam" id="PF03466">
    <property type="entry name" value="LysR_substrate"/>
    <property type="match status" value="1"/>
</dbReference>
<dbReference type="EMBL" id="CP045809">
    <property type="protein sequence ID" value="QHN34945.1"/>
    <property type="molecule type" value="Genomic_DNA"/>
</dbReference>
<dbReference type="Gene3D" id="3.40.190.290">
    <property type="match status" value="1"/>
</dbReference>
<dbReference type="Proteomes" id="UP001059836">
    <property type="component" value="Chromosome"/>
</dbReference>
<keyword evidence="7" id="KW-1185">Reference proteome</keyword>
<evidence type="ECO:0000256" key="1">
    <source>
        <dbReference type="ARBA" id="ARBA00009437"/>
    </source>
</evidence>
<feature type="domain" description="HTH lysR-type" evidence="5">
    <location>
        <begin position="10"/>
        <end position="67"/>
    </location>
</feature>
<evidence type="ECO:0000313" key="7">
    <source>
        <dbReference type="Proteomes" id="UP001059836"/>
    </source>
</evidence>
<dbReference type="Pfam" id="PF00126">
    <property type="entry name" value="HTH_1"/>
    <property type="match status" value="1"/>
</dbReference>
<keyword evidence="3" id="KW-0238">DNA-binding</keyword>
<sequence>MTADKERGVLDLRLLESFVAIVDEGTISAAAESLHVSQPALSRRLRVLEAQVGQQLVHRSNKTATLTDAGARLRDKARTLLNLAAETMREVSAEGDDISGEIRIGAAESAAFRVIASVAKQLQDRHPAVRCSVHSGGGRAVEDGLSSGEFSFGLFIEPWDISRFETTQMPHPDRWGILVRRDSPLADSDSFALEALAGLDVVAPERVVTPTGVSSWLGSAPTMNLKGTYNLLYNAKLMVEEGVGVAIGIDGIVGRAPGDTVTFVPFEPSVTSRLHLAWLPGRRLTPAEQRFLELIRSRR</sequence>
<name>A0ABX6II36_9ACTN</name>
<protein>
    <submittedName>
        <fullName evidence="6">LysR family transcriptional regulator</fullName>
    </submittedName>
</protein>
<evidence type="ECO:0000313" key="6">
    <source>
        <dbReference type="EMBL" id="QHN34945.1"/>
    </source>
</evidence>
<dbReference type="SUPFAM" id="SSF46785">
    <property type="entry name" value="Winged helix' DNA-binding domain"/>
    <property type="match status" value="1"/>
</dbReference>
<organism evidence="6 7">
    <name type="scientific">Gordonia pseudamarae</name>
    <dbReference type="NCBI Taxonomy" id="2831662"/>
    <lineage>
        <taxon>Bacteria</taxon>
        <taxon>Bacillati</taxon>
        <taxon>Actinomycetota</taxon>
        <taxon>Actinomycetes</taxon>
        <taxon>Mycobacteriales</taxon>
        <taxon>Gordoniaceae</taxon>
        <taxon>Gordonia</taxon>
    </lineage>
</organism>
<evidence type="ECO:0000256" key="4">
    <source>
        <dbReference type="ARBA" id="ARBA00023163"/>
    </source>
</evidence>
<dbReference type="Gene3D" id="1.10.10.10">
    <property type="entry name" value="Winged helix-like DNA-binding domain superfamily/Winged helix DNA-binding domain"/>
    <property type="match status" value="1"/>
</dbReference>
<dbReference type="PRINTS" id="PR00039">
    <property type="entry name" value="HTHLYSR"/>
</dbReference>
<dbReference type="RefSeq" id="WP_213248608.1">
    <property type="nucleotide sequence ID" value="NZ_CP045806.1"/>
</dbReference>
<evidence type="ECO:0000256" key="2">
    <source>
        <dbReference type="ARBA" id="ARBA00023015"/>
    </source>
</evidence>
<evidence type="ECO:0000259" key="5">
    <source>
        <dbReference type="PROSITE" id="PS50931"/>
    </source>
</evidence>
<dbReference type="PROSITE" id="PS50931">
    <property type="entry name" value="HTH_LYSR"/>
    <property type="match status" value="1"/>
</dbReference>
<dbReference type="CDD" id="cd05466">
    <property type="entry name" value="PBP2_LTTR_substrate"/>
    <property type="match status" value="1"/>
</dbReference>
<dbReference type="PANTHER" id="PTHR30419">
    <property type="entry name" value="HTH-TYPE TRANSCRIPTIONAL REGULATOR YBHD"/>
    <property type="match status" value="1"/>
</dbReference>
<dbReference type="InterPro" id="IPR050950">
    <property type="entry name" value="HTH-type_LysR_regulators"/>
</dbReference>